<feature type="transmembrane region" description="Helical" evidence="6">
    <location>
        <begin position="222"/>
        <end position="246"/>
    </location>
</feature>
<keyword evidence="5 6" id="KW-0472">Membrane</keyword>
<evidence type="ECO:0000313" key="9">
    <source>
        <dbReference type="Proteomes" id="UP000600565"/>
    </source>
</evidence>
<feature type="transmembrane region" description="Helical" evidence="6">
    <location>
        <begin position="258"/>
        <end position="276"/>
    </location>
</feature>
<evidence type="ECO:0000256" key="2">
    <source>
        <dbReference type="ARBA" id="ARBA00022448"/>
    </source>
</evidence>
<dbReference type="InterPro" id="IPR036259">
    <property type="entry name" value="MFS_trans_sf"/>
</dbReference>
<proteinExistence type="predicted"/>
<dbReference type="PROSITE" id="PS00216">
    <property type="entry name" value="SUGAR_TRANSPORT_1"/>
    <property type="match status" value="1"/>
</dbReference>
<dbReference type="PANTHER" id="PTHR43129">
    <property type="entry name" value="FOSMIDOMYCIN RESISTANCE PROTEIN"/>
    <property type="match status" value="1"/>
</dbReference>
<dbReference type="PANTHER" id="PTHR43129:SF1">
    <property type="entry name" value="FOSMIDOMYCIN RESISTANCE PROTEIN"/>
    <property type="match status" value="1"/>
</dbReference>
<feature type="transmembrane region" description="Helical" evidence="6">
    <location>
        <begin position="12"/>
        <end position="33"/>
    </location>
</feature>
<feature type="transmembrane region" description="Helical" evidence="6">
    <location>
        <begin position="45"/>
        <end position="65"/>
    </location>
</feature>
<evidence type="ECO:0000259" key="7">
    <source>
        <dbReference type="PROSITE" id="PS50850"/>
    </source>
</evidence>
<keyword evidence="2" id="KW-0813">Transport</keyword>
<comment type="subcellular location">
    <subcellularLocation>
        <location evidence="1">Cell membrane</location>
        <topology evidence="1">Multi-pass membrane protein</topology>
    </subcellularLocation>
</comment>
<feature type="transmembrane region" description="Helical" evidence="6">
    <location>
        <begin position="345"/>
        <end position="367"/>
    </location>
</feature>
<dbReference type="InterPro" id="IPR020846">
    <property type="entry name" value="MFS_dom"/>
</dbReference>
<gene>
    <name evidence="8" type="ORF">H9632_14635</name>
</gene>
<evidence type="ECO:0000256" key="6">
    <source>
        <dbReference type="SAM" id="Phobius"/>
    </source>
</evidence>
<sequence length="401" mass="43545">MSATIEKQSNPVYPIMVAIGICHLINDTMQAVIPAMFPLLERDLGLTFTQLGMISFVLNIFASLLQPAVGFMTDRKPFPYALPIGMVSSFIGLSLLILSGQYWMILVSVIFLGIGSAIFHPEGSRVSFMAAGNKRGLAQSIYQVGGNSGQALAPLLSAFLILPFGMNGVAFILIFTSIGIFLLTKISIWYKRQLDAEKKSNIKKILVSSLPPLTKKQVTMALIVLLLLIFARSFYVTNITSFYVFYLIEQYGMSVERGQLFIFTFMAFGVVGTFFGGPLSDRFGRKNIILLSVIAPIPFCLALPFVPVQAVLLFLIIIGILIMISFTVTVVYAQELVPSKIGTMAGLTIGVAFGMGAIGSVVIGMVIDGLGLKFTMIAVSVLTLLLLVALFLPRDRVGHAK</sequence>
<dbReference type="InterPro" id="IPR011701">
    <property type="entry name" value="MFS"/>
</dbReference>
<feature type="transmembrane region" description="Helical" evidence="6">
    <location>
        <begin position="373"/>
        <end position="392"/>
    </location>
</feature>
<dbReference type="Gene3D" id="1.20.1250.20">
    <property type="entry name" value="MFS general substrate transporter like domains"/>
    <property type="match status" value="2"/>
</dbReference>
<feature type="transmembrane region" description="Helical" evidence="6">
    <location>
        <begin position="102"/>
        <end position="120"/>
    </location>
</feature>
<keyword evidence="9" id="KW-1185">Reference proteome</keyword>
<comment type="caution">
    <text evidence="8">The sequence shown here is derived from an EMBL/GenBank/DDBJ whole genome shotgun (WGS) entry which is preliminary data.</text>
</comment>
<accession>A0ABR8XQV2</accession>
<reference evidence="8 9" key="1">
    <citation type="submission" date="2020-08" db="EMBL/GenBank/DDBJ databases">
        <title>A Genomic Blueprint of the Chicken Gut Microbiome.</title>
        <authorList>
            <person name="Gilroy R."/>
            <person name="Ravi A."/>
            <person name="Getino M."/>
            <person name="Pursley I."/>
            <person name="Horton D.L."/>
            <person name="Alikhan N.-F."/>
            <person name="Baker D."/>
            <person name="Gharbi K."/>
            <person name="Hall N."/>
            <person name="Watson M."/>
            <person name="Adriaenssens E.M."/>
            <person name="Foster-Nyarko E."/>
            <person name="Jarju S."/>
            <person name="Secka A."/>
            <person name="Antonio M."/>
            <person name="Oren A."/>
            <person name="Chaudhuri R."/>
            <person name="La Ragione R.M."/>
            <person name="Hildebrand F."/>
            <person name="Pallen M.J."/>
        </authorList>
    </citation>
    <scope>NUCLEOTIDE SEQUENCE [LARGE SCALE GENOMIC DNA]</scope>
    <source>
        <strain evidence="8 9">Sa1YVA6</strain>
    </source>
</reference>
<dbReference type="Pfam" id="PF07690">
    <property type="entry name" value="MFS_1"/>
    <property type="match status" value="1"/>
</dbReference>
<keyword evidence="3 6" id="KW-0812">Transmembrane</keyword>
<dbReference type="Proteomes" id="UP000600565">
    <property type="component" value="Unassembled WGS sequence"/>
</dbReference>
<evidence type="ECO:0000256" key="3">
    <source>
        <dbReference type="ARBA" id="ARBA00022692"/>
    </source>
</evidence>
<evidence type="ECO:0000256" key="1">
    <source>
        <dbReference type="ARBA" id="ARBA00004651"/>
    </source>
</evidence>
<evidence type="ECO:0000313" key="8">
    <source>
        <dbReference type="EMBL" id="MBD8034305.1"/>
    </source>
</evidence>
<dbReference type="PROSITE" id="PS50850">
    <property type="entry name" value="MFS"/>
    <property type="match status" value="1"/>
</dbReference>
<name>A0ABR8XQV2_9BACL</name>
<protein>
    <submittedName>
        <fullName evidence="8">MFS transporter</fullName>
    </submittedName>
</protein>
<dbReference type="EMBL" id="JACSPW010000015">
    <property type="protein sequence ID" value="MBD8034305.1"/>
    <property type="molecule type" value="Genomic_DNA"/>
</dbReference>
<dbReference type="InterPro" id="IPR005829">
    <property type="entry name" value="Sugar_transporter_CS"/>
</dbReference>
<organism evidence="8 9">
    <name type="scientific">Solibacillus merdavium</name>
    <dbReference type="NCBI Taxonomy" id="2762218"/>
    <lineage>
        <taxon>Bacteria</taxon>
        <taxon>Bacillati</taxon>
        <taxon>Bacillota</taxon>
        <taxon>Bacilli</taxon>
        <taxon>Bacillales</taxon>
        <taxon>Caryophanaceae</taxon>
        <taxon>Solibacillus</taxon>
    </lineage>
</organism>
<evidence type="ECO:0000256" key="5">
    <source>
        <dbReference type="ARBA" id="ARBA00023136"/>
    </source>
</evidence>
<keyword evidence="4 6" id="KW-1133">Transmembrane helix</keyword>
<dbReference type="RefSeq" id="WP_191704809.1">
    <property type="nucleotide sequence ID" value="NZ_JACSPW010000015.1"/>
</dbReference>
<feature type="transmembrane region" description="Helical" evidence="6">
    <location>
        <begin position="288"/>
        <end position="306"/>
    </location>
</feature>
<dbReference type="CDD" id="cd17478">
    <property type="entry name" value="MFS_FsR"/>
    <property type="match status" value="1"/>
</dbReference>
<evidence type="ECO:0000256" key="4">
    <source>
        <dbReference type="ARBA" id="ARBA00022989"/>
    </source>
</evidence>
<feature type="transmembrane region" description="Helical" evidence="6">
    <location>
        <begin position="141"/>
        <end position="162"/>
    </location>
</feature>
<feature type="transmembrane region" description="Helical" evidence="6">
    <location>
        <begin position="168"/>
        <end position="190"/>
    </location>
</feature>
<feature type="transmembrane region" description="Helical" evidence="6">
    <location>
        <begin position="77"/>
        <end position="96"/>
    </location>
</feature>
<feature type="domain" description="Major facilitator superfamily (MFS) profile" evidence="7">
    <location>
        <begin position="15"/>
        <end position="396"/>
    </location>
</feature>
<dbReference type="SUPFAM" id="SSF103473">
    <property type="entry name" value="MFS general substrate transporter"/>
    <property type="match status" value="1"/>
</dbReference>
<feature type="transmembrane region" description="Helical" evidence="6">
    <location>
        <begin position="312"/>
        <end position="333"/>
    </location>
</feature>